<dbReference type="AlphaFoldDB" id="A0A553PHY8"/>
<comment type="caution">
    <text evidence="1">The sequence shown here is derived from an EMBL/GenBank/DDBJ whole genome shotgun (WGS) entry which is preliminary data.</text>
</comment>
<dbReference type="EMBL" id="VCGU01000004">
    <property type="protein sequence ID" value="TRY77293.1"/>
    <property type="molecule type" value="Genomic_DNA"/>
</dbReference>
<protein>
    <submittedName>
        <fullName evidence="1">Uncharacterized protein</fullName>
    </submittedName>
</protein>
<dbReference type="OMA" id="GHRSEMC"/>
<gene>
    <name evidence="1" type="ORF">TCAL_11825</name>
</gene>
<evidence type="ECO:0000313" key="1">
    <source>
        <dbReference type="EMBL" id="TRY77293.1"/>
    </source>
</evidence>
<accession>A0A553PHY8</accession>
<evidence type="ECO:0000313" key="2">
    <source>
        <dbReference type="Proteomes" id="UP000318571"/>
    </source>
</evidence>
<reference evidence="1 2" key="1">
    <citation type="journal article" date="2018" name="Nat. Ecol. Evol.">
        <title>Genomic signatures of mitonuclear coevolution across populations of Tigriopus californicus.</title>
        <authorList>
            <person name="Barreto F.S."/>
            <person name="Watson E.T."/>
            <person name="Lima T.G."/>
            <person name="Willett C.S."/>
            <person name="Edmands S."/>
            <person name="Li W."/>
            <person name="Burton R.S."/>
        </authorList>
    </citation>
    <scope>NUCLEOTIDE SEQUENCE [LARGE SCALE GENOMIC DNA]</scope>
    <source>
        <strain evidence="1 2">San Diego</strain>
    </source>
</reference>
<proteinExistence type="predicted"/>
<keyword evidence="2" id="KW-1185">Reference proteome</keyword>
<organism evidence="1 2">
    <name type="scientific">Tigriopus californicus</name>
    <name type="common">Marine copepod</name>
    <dbReference type="NCBI Taxonomy" id="6832"/>
    <lineage>
        <taxon>Eukaryota</taxon>
        <taxon>Metazoa</taxon>
        <taxon>Ecdysozoa</taxon>
        <taxon>Arthropoda</taxon>
        <taxon>Crustacea</taxon>
        <taxon>Multicrustacea</taxon>
        <taxon>Hexanauplia</taxon>
        <taxon>Copepoda</taxon>
        <taxon>Harpacticoida</taxon>
        <taxon>Harpacticidae</taxon>
        <taxon>Tigriopus</taxon>
    </lineage>
</organism>
<name>A0A553PHY8_TIGCA</name>
<dbReference type="STRING" id="6832.A0A553PHY8"/>
<sequence length="107" mass="12314">MHLHWERSTNTAGDCNIRSMSWMGRVPDEIPQDEGWKLNRVNYYQEGWLSTANLRGVVGVTYTTSHCGLLGTVDEDEKGVEPPQRTNYNLRGHLFEFLNPVVKTFFP</sequence>
<dbReference type="Proteomes" id="UP000318571">
    <property type="component" value="Chromosome 5"/>
</dbReference>